<dbReference type="Pfam" id="PF07505">
    <property type="entry name" value="DUF5131"/>
    <property type="match status" value="1"/>
</dbReference>
<reference evidence="2 3" key="1">
    <citation type="submission" date="2019-02" db="EMBL/GenBank/DDBJ databases">
        <title>Deep-cultivation of Planctomycetes and their phenomic and genomic characterization uncovers novel biology.</title>
        <authorList>
            <person name="Wiegand S."/>
            <person name="Jogler M."/>
            <person name="Boedeker C."/>
            <person name="Pinto D."/>
            <person name="Vollmers J."/>
            <person name="Rivas-Marin E."/>
            <person name="Kohn T."/>
            <person name="Peeters S.H."/>
            <person name="Heuer A."/>
            <person name="Rast P."/>
            <person name="Oberbeckmann S."/>
            <person name="Bunk B."/>
            <person name="Jeske O."/>
            <person name="Meyerdierks A."/>
            <person name="Storesund J.E."/>
            <person name="Kallscheuer N."/>
            <person name="Luecker S."/>
            <person name="Lage O.M."/>
            <person name="Pohl T."/>
            <person name="Merkel B.J."/>
            <person name="Hornburger P."/>
            <person name="Mueller R.-W."/>
            <person name="Bruemmer F."/>
            <person name="Labrenz M."/>
            <person name="Spormann A.M."/>
            <person name="Op den Camp H."/>
            <person name="Overmann J."/>
            <person name="Amann R."/>
            <person name="Jetten M.S.M."/>
            <person name="Mascher T."/>
            <person name="Medema M.H."/>
            <person name="Devos D.P."/>
            <person name="Kaster A.-K."/>
            <person name="Ovreas L."/>
            <person name="Rohde M."/>
            <person name="Galperin M.Y."/>
            <person name="Jogler C."/>
        </authorList>
    </citation>
    <scope>NUCLEOTIDE SEQUENCE [LARGE SCALE GENOMIC DNA]</scope>
    <source>
        <strain evidence="2 3">Pan153</strain>
    </source>
</reference>
<organism evidence="2 3">
    <name type="scientific">Gimesia panareensis</name>
    <dbReference type="NCBI Taxonomy" id="2527978"/>
    <lineage>
        <taxon>Bacteria</taxon>
        <taxon>Pseudomonadati</taxon>
        <taxon>Planctomycetota</taxon>
        <taxon>Planctomycetia</taxon>
        <taxon>Planctomycetales</taxon>
        <taxon>Planctomycetaceae</taxon>
        <taxon>Gimesia</taxon>
    </lineage>
</organism>
<gene>
    <name evidence="2" type="ORF">Pan153_57850</name>
</gene>
<sequence length="306" mass="34831">MSSNTKIQWCDSTCNPTMGCDGCELWTRQIKKCYAGTLHVRFGRSSKGYASTFENVTTFPGRMENASRWSNLQGLKRNEKPWLNGMARLIFVSDMSDSLSSKITFEYLLDEIVSNAKSPLGSRHHWLWLTKRPERMAKFSVWLSKNGIEWPTNLWAGTSVTSQKTTSRIKHLSRVGNNSTIRFLSVEPQYENIDLTTWLPKLDWVIQGGESGNGAAPFHIEWARLLSKQCHSFGVPYFLKQLGSNVKSGDKTIEFSDGHAGDWNEWPRNLRIRKMPKILVKKSREKHGKNDSQSIQLIKSKGKTAA</sequence>
<dbReference type="AlphaFoldDB" id="A0A518FXK3"/>
<dbReference type="Proteomes" id="UP000320839">
    <property type="component" value="Chromosome"/>
</dbReference>
<dbReference type="InterPro" id="IPR011101">
    <property type="entry name" value="DUF5131"/>
</dbReference>
<dbReference type="OrthoDB" id="9787478at2"/>
<protein>
    <submittedName>
        <fullName evidence="2">Phage protein Gp37/Gp68</fullName>
    </submittedName>
</protein>
<evidence type="ECO:0000313" key="3">
    <source>
        <dbReference type="Proteomes" id="UP000320839"/>
    </source>
</evidence>
<evidence type="ECO:0000313" key="2">
    <source>
        <dbReference type="EMBL" id="QDV21103.1"/>
    </source>
</evidence>
<name>A0A518FXK3_9PLAN</name>
<accession>A0A518FXK3</accession>
<proteinExistence type="predicted"/>
<dbReference type="RefSeq" id="WP_145459767.1">
    <property type="nucleotide sequence ID" value="NZ_CP036317.1"/>
</dbReference>
<feature type="region of interest" description="Disordered" evidence="1">
    <location>
        <begin position="282"/>
        <end position="306"/>
    </location>
</feature>
<evidence type="ECO:0000256" key="1">
    <source>
        <dbReference type="SAM" id="MobiDB-lite"/>
    </source>
</evidence>
<dbReference type="EMBL" id="CP036317">
    <property type="protein sequence ID" value="QDV21103.1"/>
    <property type="molecule type" value="Genomic_DNA"/>
</dbReference>